<dbReference type="SUPFAM" id="SSF48452">
    <property type="entry name" value="TPR-like"/>
    <property type="match status" value="1"/>
</dbReference>
<name>A0ABT5K7H8_9BURK</name>
<proteinExistence type="predicted"/>
<evidence type="ECO:0000313" key="2">
    <source>
        <dbReference type="EMBL" id="MDC8760390.1"/>
    </source>
</evidence>
<dbReference type="EMBL" id="JAQQXR010000012">
    <property type="protein sequence ID" value="MDC8760390.1"/>
    <property type="molecule type" value="Genomic_DNA"/>
</dbReference>
<evidence type="ECO:0000256" key="1">
    <source>
        <dbReference type="SAM" id="MobiDB-lite"/>
    </source>
</evidence>
<sequence length="346" mass="36474">MSLINKMLQDLDARGKPPGQPQTAVRPVPPPERAASWRLPMIGALALLAGGGAALGWHFLHRSAAPPAPVAAVVAPAIPAPAAPVQAAIPAPQPASPPSAALPPPIAAPAPEAVKQAGAAKPERVSAEKAPKPAPVARAEAPVTASAAPLPIQGKETSAQQRADNSYRRALGALQEGRVTESLAGLEQTLAIEPRHQGARETLIRLLLENKRQDDATRQMQLGLAQDPNQAAMAMMLARLQVEKGGGAVDTLMRTLPFASGNGEYRAFLAGVLQHDQRHREAVEQYELALRGAPQNGVWWMGLGISLLAEQRAGEAKEAFARAKSAPNMTPELLAFVERKLQQLAR</sequence>
<organism evidence="2 3">
    <name type="scientific">Janthinobacterium fluminis</name>
    <dbReference type="NCBI Taxonomy" id="2987524"/>
    <lineage>
        <taxon>Bacteria</taxon>
        <taxon>Pseudomonadati</taxon>
        <taxon>Pseudomonadota</taxon>
        <taxon>Betaproteobacteria</taxon>
        <taxon>Burkholderiales</taxon>
        <taxon>Oxalobacteraceae</taxon>
        <taxon>Janthinobacterium</taxon>
    </lineage>
</organism>
<feature type="compositionally biased region" description="Pro residues" evidence="1">
    <location>
        <begin position="91"/>
        <end position="108"/>
    </location>
</feature>
<gene>
    <name evidence="2" type="ORF">OIK44_22620</name>
</gene>
<evidence type="ECO:0000313" key="3">
    <source>
        <dbReference type="Proteomes" id="UP001221208"/>
    </source>
</evidence>
<comment type="caution">
    <text evidence="2">The sequence shown here is derived from an EMBL/GenBank/DDBJ whole genome shotgun (WGS) entry which is preliminary data.</text>
</comment>
<dbReference type="RefSeq" id="WP_273674143.1">
    <property type="nucleotide sequence ID" value="NZ_JAQQXR010000012.1"/>
</dbReference>
<dbReference type="Gene3D" id="1.25.40.10">
    <property type="entry name" value="Tetratricopeptide repeat domain"/>
    <property type="match status" value="2"/>
</dbReference>
<feature type="region of interest" description="Disordered" evidence="1">
    <location>
        <begin position="89"/>
        <end position="163"/>
    </location>
</feature>
<dbReference type="Pfam" id="PF14559">
    <property type="entry name" value="TPR_19"/>
    <property type="match status" value="1"/>
</dbReference>
<reference evidence="2 3" key="1">
    <citation type="submission" date="2022-10" db="EMBL/GenBank/DDBJ databases">
        <title>Janthinobacterium sp. hw3 Genome sequencing.</title>
        <authorList>
            <person name="Park S."/>
        </authorList>
    </citation>
    <scope>NUCLEOTIDE SEQUENCE [LARGE SCALE GENOMIC DNA]</scope>
    <source>
        <strain evidence="3">hw3</strain>
    </source>
</reference>
<keyword evidence="3" id="KW-1185">Reference proteome</keyword>
<protein>
    <submittedName>
        <fullName evidence="2">Tetratricopeptide repeat protein</fullName>
    </submittedName>
</protein>
<dbReference type="InterPro" id="IPR011990">
    <property type="entry name" value="TPR-like_helical_dom_sf"/>
</dbReference>
<feature type="region of interest" description="Disordered" evidence="1">
    <location>
        <begin position="9"/>
        <end position="32"/>
    </location>
</feature>
<feature type="compositionally biased region" description="Basic and acidic residues" evidence="1">
    <location>
        <begin position="121"/>
        <end position="131"/>
    </location>
</feature>
<dbReference type="Proteomes" id="UP001221208">
    <property type="component" value="Unassembled WGS sequence"/>
</dbReference>
<accession>A0ABT5K7H8</accession>